<protein>
    <submittedName>
        <fullName evidence="1">Uncharacterized protein</fullName>
    </submittedName>
</protein>
<evidence type="ECO:0000313" key="2">
    <source>
        <dbReference type="Proteomes" id="UP000030686"/>
    </source>
</evidence>
<organism evidence="1 2">
    <name type="scientific">Penicillium roqueforti (strain FM164)</name>
    <dbReference type="NCBI Taxonomy" id="1365484"/>
    <lineage>
        <taxon>Eukaryota</taxon>
        <taxon>Fungi</taxon>
        <taxon>Dikarya</taxon>
        <taxon>Ascomycota</taxon>
        <taxon>Pezizomycotina</taxon>
        <taxon>Eurotiomycetes</taxon>
        <taxon>Eurotiomycetidae</taxon>
        <taxon>Eurotiales</taxon>
        <taxon>Aspergillaceae</taxon>
        <taxon>Penicillium</taxon>
    </lineage>
</organism>
<name>W6QL33_PENRF</name>
<dbReference type="AlphaFoldDB" id="W6QL33"/>
<evidence type="ECO:0000313" key="1">
    <source>
        <dbReference type="EMBL" id="CDM37553.1"/>
    </source>
</evidence>
<reference evidence="1" key="1">
    <citation type="journal article" date="2014" name="Nat. Commun.">
        <title>Multiple recent horizontal transfers of a large genomic region in cheese making fungi.</title>
        <authorList>
            <person name="Cheeseman K."/>
            <person name="Ropars J."/>
            <person name="Renault P."/>
            <person name="Dupont J."/>
            <person name="Gouzy J."/>
            <person name="Branca A."/>
            <person name="Abraham A.L."/>
            <person name="Ceppi M."/>
            <person name="Conseiller E."/>
            <person name="Debuchy R."/>
            <person name="Malagnac F."/>
            <person name="Goarin A."/>
            <person name="Silar P."/>
            <person name="Lacoste S."/>
            <person name="Sallet E."/>
            <person name="Bensimon A."/>
            <person name="Giraud T."/>
            <person name="Brygoo Y."/>
        </authorList>
    </citation>
    <scope>NUCLEOTIDE SEQUENCE [LARGE SCALE GENOMIC DNA]</scope>
    <source>
        <strain evidence="1">FM164</strain>
    </source>
</reference>
<dbReference type="EMBL" id="HG792020">
    <property type="protein sequence ID" value="CDM37553.1"/>
    <property type="molecule type" value="Genomic_DNA"/>
</dbReference>
<keyword evidence="2" id="KW-1185">Reference proteome</keyword>
<accession>W6QL33</accession>
<dbReference type="Proteomes" id="UP000030686">
    <property type="component" value="Unassembled WGS sequence"/>
</dbReference>
<sequence>MHGRPFRPNMAQMGSGEVLTLDNFYPICTREIFSIYLF</sequence>
<proteinExistence type="predicted"/>
<gene>
    <name evidence="1" type="ORF">PROQFM164_S06g000515</name>
</gene>